<evidence type="ECO:0000256" key="2">
    <source>
        <dbReference type="ARBA" id="ARBA00023125"/>
    </source>
</evidence>
<dbReference type="PRINTS" id="PR00598">
    <property type="entry name" value="HTHMARR"/>
</dbReference>
<sequence>MDSQLSEEYIDACLSAKQTLRFLPEPPPEIQKRHIYIIKTLYNLSKELTEVRVSDIAGKIGVTLPSITKNITLLENLGYIKKESNTEDKRVVNIQLTEKGLSLHQKIVYDFHHKNSRILKDIPEEDIRLTIKTIYRIYALMEQAHSLD</sequence>
<dbReference type="GO" id="GO:0003677">
    <property type="term" value="F:DNA binding"/>
    <property type="evidence" value="ECO:0007669"/>
    <property type="project" value="UniProtKB-KW"/>
</dbReference>
<dbReference type="PANTHER" id="PTHR42756">
    <property type="entry name" value="TRANSCRIPTIONAL REGULATOR, MARR"/>
    <property type="match status" value="1"/>
</dbReference>
<accession>A0A1N6GZR0</accession>
<organism evidence="5 6">
    <name type="scientific">Carnobacterium alterfunditum</name>
    <dbReference type="NCBI Taxonomy" id="28230"/>
    <lineage>
        <taxon>Bacteria</taxon>
        <taxon>Bacillati</taxon>
        <taxon>Bacillota</taxon>
        <taxon>Bacilli</taxon>
        <taxon>Lactobacillales</taxon>
        <taxon>Carnobacteriaceae</taxon>
        <taxon>Carnobacterium</taxon>
    </lineage>
</organism>
<dbReference type="eggNOG" id="COG1846">
    <property type="taxonomic scope" value="Bacteria"/>
</dbReference>
<dbReference type="PROSITE" id="PS01117">
    <property type="entry name" value="HTH_MARR_1"/>
    <property type="match status" value="1"/>
</dbReference>
<dbReference type="SUPFAM" id="SSF46785">
    <property type="entry name" value="Winged helix' DNA-binding domain"/>
    <property type="match status" value="1"/>
</dbReference>
<dbReference type="InterPro" id="IPR000835">
    <property type="entry name" value="HTH_MarR-typ"/>
</dbReference>
<keyword evidence="1" id="KW-0805">Transcription regulation</keyword>
<dbReference type="PROSITE" id="PS50995">
    <property type="entry name" value="HTH_MARR_2"/>
    <property type="match status" value="1"/>
</dbReference>
<feature type="domain" description="HTH marR-type" evidence="4">
    <location>
        <begin position="1"/>
        <end position="139"/>
    </location>
</feature>
<gene>
    <name evidence="5" type="ORF">SAMN05878443_1532</name>
</gene>
<evidence type="ECO:0000313" key="5">
    <source>
        <dbReference type="EMBL" id="SIO12917.1"/>
    </source>
</evidence>
<protein>
    <submittedName>
        <fullName evidence="5">MarR family protein</fullName>
    </submittedName>
</protein>
<dbReference type="STRING" id="28230.SAMN05878443_1532"/>
<keyword evidence="6" id="KW-1185">Reference proteome</keyword>
<keyword evidence="3" id="KW-0804">Transcription</keyword>
<dbReference type="AlphaFoldDB" id="A0A1N6GZR0"/>
<dbReference type="InterPro" id="IPR036388">
    <property type="entry name" value="WH-like_DNA-bd_sf"/>
</dbReference>
<evidence type="ECO:0000259" key="4">
    <source>
        <dbReference type="PROSITE" id="PS50995"/>
    </source>
</evidence>
<name>A0A1N6GZR0_9LACT</name>
<dbReference type="EMBL" id="FSRN01000001">
    <property type="protein sequence ID" value="SIO12917.1"/>
    <property type="molecule type" value="Genomic_DNA"/>
</dbReference>
<dbReference type="InterPro" id="IPR023187">
    <property type="entry name" value="Tscrpt_reg_MarR-type_CS"/>
</dbReference>
<dbReference type="PANTHER" id="PTHR42756:SF1">
    <property type="entry name" value="TRANSCRIPTIONAL REPRESSOR OF EMRAB OPERON"/>
    <property type="match status" value="1"/>
</dbReference>
<evidence type="ECO:0000313" key="6">
    <source>
        <dbReference type="Proteomes" id="UP000184758"/>
    </source>
</evidence>
<dbReference type="OrthoDB" id="327696at2"/>
<dbReference type="Pfam" id="PF01047">
    <property type="entry name" value="MarR"/>
    <property type="match status" value="1"/>
</dbReference>
<dbReference type="InterPro" id="IPR036390">
    <property type="entry name" value="WH_DNA-bd_sf"/>
</dbReference>
<dbReference type="GO" id="GO:0003700">
    <property type="term" value="F:DNA-binding transcription factor activity"/>
    <property type="evidence" value="ECO:0007669"/>
    <property type="project" value="InterPro"/>
</dbReference>
<evidence type="ECO:0000256" key="3">
    <source>
        <dbReference type="ARBA" id="ARBA00023163"/>
    </source>
</evidence>
<reference evidence="6" key="1">
    <citation type="submission" date="2016-11" db="EMBL/GenBank/DDBJ databases">
        <authorList>
            <person name="Varghese N."/>
            <person name="Submissions S."/>
        </authorList>
    </citation>
    <scope>NUCLEOTIDE SEQUENCE [LARGE SCALE GENOMIC DNA]</scope>
    <source>
        <strain evidence="6">313</strain>
    </source>
</reference>
<keyword evidence="2" id="KW-0238">DNA-binding</keyword>
<dbReference type="Proteomes" id="UP000184758">
    <property type="component" value="Unassembled WGS sequence"/>
</dbReference>
<dbReference type="Gene3D" id="1.10.10.10">
    <property type="entry name" value="Winged helix-like DNA-binding domain superfamily/Winged helix DNA-binding domain"/>
    <property type="match status" value="1"/>
</dbReference>
<dbReference type="SMART" id="SM00347">
    <property type="entry name" value="HTH_MARR"/>
    <property type="match status" value="1"/>
</dbReference>
<proteinExistence type="predicted"/>
<evidence type="ECO:0000256" key="1">
    <source>
        <dbReference type="ARBA" id="ARBA00023015"/>
    </source>
</evidence>